<evidence type="ECO:0000313" key="3">
    <source>
        <dbReference type="Proteomes" id="UP001175000"/>
    </source>
</evidence>
<evidence type="ECO:0000313" key="2">
    <source>
        <dbReference type="EMBL" id="KAK0620917.1"/>
    </source>
</evidence>
<feature type="compositionally biased region" description="Basic and acidic residues" evidence="1">
    <location>
        <begin position="7"/>
        <end position="24"/>
    </location>
</feature>
<feature type="compositionally biased region" description="Polar residues" evidence="1">
    <location>
        <begin position="36"/>
        <end position="46"/>
    </location>
</feature>
<comment type="caution">
    <text evidence="2">The sequence shown here is derived from an EMBL/GenBank/DDBJ whole genome shotgun (WGS) entry which is preliminary data.</text>
</comment>
<feature type="region of interest" description="Disordered" evidence="1">
    <location>
        <begin position="209"/>
        <end position="232"/>
    </location>
</feature>
<gene>
    <name evidence="2" type="ORF">B0T14DRAFT_238951</name>
</gene>
<proteinExistence type="predicted"/>
<sequence length="232" mass="25909">MNKRNAGKGEDEAVEDGRAREVRPNRKITLPKRKATPNSKTITTKTRPIDSSDSDEEDVTEARSVSSPSYIPLPEALAKDYALSQKDLLDQVVEKAVNEALNNFRYPTAFALRALYSEGRENEAFSGLLARVINQTATPTDVRQFGRLFAARNVKVKKTTKPTPISYHQSIPGTRFLSTHPSLRLMHTSSNSIYPQCAEWESSRTKLSLPRSGLPAKLERRLPTMPRQAAKS</sequence>
<name>A0AA40C0Y3_9PEZI</name>
<dbReference type="EMBL" id="JAULSU010000004">
    <property type="protein sequence ID" value="KAK0620917.1"/>
    <property type="molecule type" value="Genomic_DNA"/>
</dbReference>
<dbReference type="Proteomes" id="UP001175000">
    <property type="component" value="Unassembled WGS sequence"/>
</dbReference>
<dbReference type="AlphaFoldDB" id="A0AA40C0Y3"/>
<keyword evidence="3" id="KW-1185">Reference proteome</keyword>
<protein>
    <submittedName>
        <fullName evidence="2">Uncharacterized protein</fullName>
    </submittedName>
</protein>
<evidence type="ECO:0000256" key="1">
    <source>
        <dbReference type="SAM" id="MobiDB-lite"/>
    </source>
</evidence>
<reference evidence="2" key="1">
    <citation type="submission" date="2023-06" db="EMBL/GenBank/DDBJ databases">
        <title>Genome-scale phylogeny and comparative genomics of the fungal order Sordariales.</title>
        <authorList>
            <consortium name="Lawrence Berkeley National Laboratory"/>
            <person name="Hensen N."/>
            <person name="Bonometti L."/>
            <person name="Westerberg I."/>
            <person name="Brannstrom I.O."/>
            <person name="Guillou S."/>
            <person name="Cros-Aarteil S."/>
            <person name="Calhoun S."/>
            <person name="Haridas S."/>
            <person name="Kuo A."/>
            <person name="Mondo S."/>
            <person name="Pangilinan J."/>
            <person name="Riley R."/>
            <person name="Labutti K."/>
            <person name="Andreopoulos B."/>
            <person name="Lipzen A."/>
            <person name="Chen C."/>
            <person name="Yanf M."/>
            <person name="Daum C."/>
            <person name="Ng V."/>
            <person name="Clum A."/>
            <person name="Steindorff A."/>
            <person name="Ohm R."/>
            <person name="Martin F."/>
            <person name="Silar P."/>
            <person name="Natvig D."/>
            <person name="Lalanne C."/>
            <person name="Gautier V."/>
            <person name="Ament-Velasquez S.L."/>
            <person name="Kruys A."/>
            <person name="Hutchinson M.I."/>
            <person name="Powell A.J."/>
            <person name="Barry K."/>
            <person name="Miller A.N."/>
            <person name="Grigoriev I.V."/>
            <person name="Debuchy R."/>
            <person name="Gladieux P."/>
            <person name="Thoren M.H."/>
            <person name="Johannesson H."/>
        </authorList>
    </citation>
    <scope>NUCLEOTIDE SEQUENCE</scope>
    <source>
        <strain evidence="2">CBS 606.72</strain>
    </source>
</reference>
<feature type="compositionally biased region" description="Basic residues" evidence="1">
    <location>
        <begin position="25"/>
        <end position="35"/>
    </location>
</feature>
<organism evidence="2 3">
    <name type="scientific">Immersiella caudata</name>
    <dbReference type="NCBI Taxonomy" id="314043"/>
    <lineage>
        <taxon>Eukaryota</taxon>
        <taxon>Fungi</taxon>
        <taxon>Dikarya</taxon>
        <taxon>Ascomycota</taxon>
        <taxon>Pezizomycotina</taxon>
        <taxon>Sordariomycetes</taxon>
        <taxon>Sordariomycetidae</taxon>
        <taxon>Sordariales</taxon>
        <taxon>Lasiosphaeriaceae</taxon>
        <taxon>Immersiella</taxon>
    </lineage>
</organism>
<feature type="region of interest" description="Disordered" evidence="1">
    <location>
        <begin position="1"/>
        <end position="67"/>
    </location>
</feature>
<accession>A0AA40C0Y3</accession>